<sequence length="211" mass="23907">MKRVFDFIMSIIAIIVLLPVILVVAILVKTTSKGPILFKQRRIGKDNVEFNIYKFRTMRCDTPNVATHLLNNTDSFYTPIGKGLRKLSLDELPQLFNILKGEMSIVGPRPALYSQYDLKEARSSKGIHKLVPGLSGWAQVNGRDTITLETKVKFDKEYLDKQSFIFDLKIIWLTIYRVVKTEGVTDGVIEKDVIEKKITVTSGEASNITEL</sequence>
<dbReference type="GO" id="GO:0016780">
    <property type="term" value="F:phosphotransferase activity, for other substituted phosphate groups"/>
    <property type="evidence" value="ECO:0007669"/>
    <property type="project" value="TreeGrafter"/>
</dbReference>
<evidence type="ECO:0000313" key="5">
    <source>
        <dbReference type="Proteomes" id="UP000198597"/>
    </source>
</evidence>
<dbReference type="Pfam" id="PF02397">
    <property type="entry name" value="Bac_transf"/>
    <property type="match status" value="1"/>
</dbReference>
<feature type="domain" description="Bacterial sugar transferase" evidence="3">
    <location>
        <begin position="2"/>
        <end position="179"/>
    </location>
</feature>
<comment type="similarity">
    <text evidence="1">Belongs to the bacterial sugar transferase family.</text>
</comment>
<accession>A0A1H0TGH2</accession>
<evidence type="ECO:0000313" key="4">
    <source>
        <dbReference type="EMBL" id="SDP52760.1"/>
    </source>
</evidence>
<keyword evidence="2" id="KW-1133">Transmembrane helix</keyword>
<dbReference type="AlphaFoldDB" id="A0A1H0TGH2"/>
<feature type="transmembrane region" description="Helical" evidence="2">
    <location>
        <begin position="7"/>
        <end position="28"/>
    </location>
</feature>
<gene>
    <name evidence="4" type="ORF">SAMN04488529_1076</name>
</gene>
<evidence type="ECO:0000256" key="1">
    <source>
        <dbReference type="ARBA" id="ARBA00006464"/>
    </source>
</evidence>
<keyword evidence="2" id="KW-0812">Transmembrane</keyword>
<keyword evidence="5" id="KW-1185">Reference proteome</keyword>
<evidence type="ECO:0000256" key="2">
    <source>
        <dbReference type="SAM" id="Phobius"/>
    </source>
</evidence>
<proteinExistence type="inferred from homology"/>
<dbReference type="OrthoDB" id="9808602at2"/>
<name>A0A1H0TGH2_9CLOT</name>
<dbReference type="PANTHER" id="PTHR30576:SF10">
    <property type="entry name" value="SLL5057 PROTEIN"/>
    <property type="match status" value="1"/>
</dbReference>
<dbReference type="RefSeq" id="WP_089970121.1">
    <property type="nucleotide sequence ID" value="NZ_FNJM01000007.1"/>
</dbReference>
<organism evidence="4 5">
    <name type="scientific">Clostridium gasigenes</name>
    <dbReference type="NCBI Taxonomy" id="94869"/>
    <lineage>
        <taxon>Bacteria</taxon>
        <taxon>Bacillati</taxon>
        <taxon>Bacillota</taxon>
        <taxon>Clostridia</taxon>
        <taxon>Eubacteriales</taxon>
        <taxon>Clostridiaceae</taxon>
        <taxon>Clostridium</taxon>
    </lineage>
</organism>
<dbReference type="InterPro" id="IPR003362">
    <property type="entry name" value="Bact_transf"/>
</dbReference>
<dbReference type="PANTHER" id="PTHR30576">
    <property type="entry name" value="COLANIC BIOSYNTHESIS UDP-GLUCOSE LIPID CARRIER TRANSFERASE"/>
    <property type="match status" value="1"/>
</dbReference>
<protein>
    <submittedName>
        <fullName evidence="4">O-antigen biosynthesis protein WbqP</fullName>
    </submittedName>
</protein>
<dbReference type="STRING" id="94869.SAMN04488529_1076"/>
<dbReference type="EMBL" id="FNJM01000007">
    <property type="protein sequence ID" value="SDP52760.1"/>
    <property type="molecule type" value="Genomic_DNA"/>
</dbReference>
<dbReference type="Proteomes" id="UP000198597">
    <property type="component" value="Unassembled WGS sequence"/>
</dbReference>
<evidence type="ECO:0000259" key="3">
    <source>
        <dbReference type="Pfam" id="PF02397"/>
    </source>
</evidence>
<reference evidence="4 5" key="1">
    <citation type="submission" date="2016-10" db="EMBL/GenBank/DDBJ databases">
        <authorList>
            <person name="de Groot N.N."/>
        </authorList>
    </citation>
    <scope>NUCLEOTIDE SEQUENCE [LARGE SCALE GENOMIC DNA]</scope>
    <source>
        <strain evidence="4 5">DSM 12272</strain>
    </source>
</reference>
<keyword evidence="2" id="KW-0472">Membrane</keyword>